<evidence type="ECO:0000313" key="2">
    <source>
        <dbReference type="EMBL" id="CAG5077526.1"/>
    </source>
</evidence>
<dbReference type="PROSITE" id="PS50042">
    <property type="entry name" value="CNMP_BINDING_3"/>
    <property type="match status" value="1"/>
</dbReference>
<keyword evidence="3" id="KW-1185">Reference proteome</keyword>
<accession>A0A916N9N5</accession>
<protein>
    <recommendedName>
        <fullName evidence="1">Cyclic nucleotide-binding domain-containing protein</fullName>
    </recommendedName>
</protein>
<dbReference type="InterPro" id="IPR018490">
    <property type="entry name" value="cNMP-bd_dom_sf"/>
</dbReference>
<name>A0A916N9N5_9FLAO</name>
<dbReference type="AlphaFoldDB" id="A0A916N9N5"/>
<reference evidence="2" key="1">
    <citation type="submission" date="2021-04" db="EMBL/GenBank/DDBJ databases">
        <authorList>
            <person name="Rodrigo-Torres L."/>
            <person name="Arahal R. D."/>
            <person name="Lucena T."/>
        </authorList>
    </citation>
    <scope>NUCLEOTIDE SEQUENCE</scope>
    <source>
        <strain evidence="2">AS29M-1</strain>
    </source>
</reference>
<gene>
    <name evidence="2" type="ORF">CRYO30217_00414</name>
</gene>
<dbReference type="CDD" id="cd00038">
    <property type="entry name" value="CAP_ED"/>
    <property type="match status" value="1"/>
</dbReference>
<dbReference type="KEGG" id="ptan:CRYO30217_00414"/>
<dbReference type="SUPFAM" id="SSF51206">
    <property type="entry name" value="cAMP-binding domain-like"/>
    <property type="match status" value="1"/>
</dbReference>
<proteinExistence type="predicted"/>
<evidence type="ECO:0000259" key="1">
    <source>
        <dbReference type="PROSITE" id="PS50042"/>
    </source>
</evidence>
<dbReference type="EMBL" id="OU015584">
    <property type="protein sequence ID" value="CAG5077526.1"/>
    <property type="molecule type" value="Genomic_DNA"/>
</dbReference>
<sequence length="194" mass="22721">MEPSMKDYIESIIGKSLPKEDLAMLHEISSVQEFTKGDSLLEQGQRCTQIWYLSNGAVRFFENVHGEYRTTHFFQAPAMFTVYQSILTGEPSELSIEATTDLKLEVLPYHELKALYERSHSLESVGRIMAEFQFIGEMNRRRMLLNMDALQRYEYLEANQPEVFQLYQLKDIATYIGITPVSLSRLRKYRMERK</sequence>
<dbReference type="InterPro" id="IPR000595">
    <property type="entry name" value="cNMP-bd_dom"/>
</dbReference>
<dbReference type="Proteomes" id="UP000683507">
    <property type="component" value="Chromosome"/>
</dbReference>
<dbReference type="Pfam" id="PF00027">
    <property type="entry name" value="cNMP_binding"/>
    <property type="match status" value="1"/>
</dbReference>
<evidence type="ECO:0000313" key="3">
    <source>
        <dbReference type="Proteomes" id="UP000683507"/>
    </source>
</evidence>
<feature type="domain" description="Cyclic nucleotide-binding" evidence="1">
    <location>
        <begin position="13"/>
        <end position="115"/>
    </location>
</feature>
<dbReference type="InterPro" id="IPR014710">
    <property type="entry name" value="RmlC-like_jellyroll"/>
</dbReference>
<dbReference type="Gene3D" id="2.60.120.10">
    <property type="entry name" value="Jelly Rolls"/>
    <property type="match status" value="1"/>
</dbReference>
<organism evidence="2 3">
    <name type="scientific">Parvicella tangerina</name>
    <dbReference type="NCBI Taxonomy" id="2829795"/>
    <lineage>
        <taxon>Bacteria</taxon>
        <taxon>Pseudomonadati</taxon>
        <taxon>Bacteroidota</taxon>
        <taxon>Flavobacteriia</taxon>
        <taxon>Flavobacteriales</taxon>
        <taxon>Parvicellaceae</taxon>
        <taxon>Parvicella</taxon>
    </lineage>
</organism>